<organism evidence="1 3">
    <name type="scientific">Pisolithus microcarpus 441</name>
    <dbReference type="NCBI Taxonomy" id="765257"/>
    <lineage>
        <taxon>Eukaryota</taxon>
        <taxon>Fungi</taxon>
        <taxon>Dikarya</taxon>
        <taxon>Basidiomycota</taxon>
        <taxon>Agaricomycotina</taxon>
        <taxon>Agaricomycetes</taxon>
        <taxon>Agaricomycetidae</taxon>
        <taxon>Boletales</taxon>
        <taxon>Sclerodermatineae</taxon>
        <taxon>Pisolithaceae</taxon>
        <taxon>Pisolithus</taxon>
    </lineage>
</organism>
<dbReference type="HOGENOM" id="CLU_1409308_0_0_1"/>
<name>A0A0C9YSY6_9AGAM</name>
<keyword evidence="3" id="KW-1185">Reference proteome</keyword>
<evidence type="ECO:0000313" key="3">
    <source>
        <dbReference type="Proteomes" id="UP000054018"/>
    </source>
</evidence>
<evidence type="ECO:0000313" key="1">
    <source>
        <dbReference type="EMBL" id="KIK10998.1"/>
    </source>
</evidence>
<reference evidence="1 3" key="1">
    <citation type="submission" date="2014-04" db="EMBL/GenBank/DDBJ databases">
        <authorList>
            <consortium name="DOE Joint Genome Institute"/>
            <person name="Kuo A."/>
            <person name="Kohler A."/>
            <person name="Costa M.D."/>
            <person name="Nagy L.G."/>
            <person name="Floudas D."/>
            <person name="Copeland A."/>
            <person name="Barry K.W."/>
            <person name="Cichocki N."/>
            <person name="Veneault-Fourrey C."/>
            <person name="LaButti K."/>
            <person name="Lindquist E.A."/>
            <person name="Lipzen A."/>
            <person name="Lundell T."/>
            <person name="Morin E."/>
            <person name="Murat C."/>
            <person name="Sun H."/>
            <person name="Tunlid A."/>
            <person name="Henrissat B."/>
            <person name="Grigoriev I.V."/>
            <person name="Hibbett D.S."/>
            <person name="Martin F."/>
            <person name="Nordberg H.P."/>
            <person name="Cantor M.N."/>
            <person name="Hua S.X."/>
        </authorList>
    </citation>
    <scope>NUCLEOTIDE SEQUENCE [LARGE SCALE GENOMIC DNA]</scope>
    <source>
        <strain evidence="1 3">441</strain>
    </source>
</reference>
<proteinExistence type="predicted"/>
<dbReference type="EMBL" id="KN833840">
    <property type="protein sequence ID" value="KIK17018.1"/>
    <property type="molecule type" value="Genomic_DNA"/>
</dbReference>
<dbReference type="Proteomes" id="UP000054018">
    <property type="component" value="Unassembled WGS sequence"/>
</dbReference>
<protein>
    <submittedName>
        <fullName evidence="1">Unplaced genomic scaffold scaffold_647, whole genome shotgun sequence</fullName>
    </submittedName>
</protein>
<gene>
    <name evidence="2" type="ORF">PISMIDRAFT_685756</name>
    <name evidence="1" type="ORF">PISMIDRAFT_690661</name>
</gene>
<evidence type="ECO:0000313" key="2">
    <source>
        <dbReference type="EMBL" id="KIK17018.1"/>
    </source>
</evidence>
<sequence>MQHNDHVIWLSYVQVTPAKLVLIPSPYRRQHTGKRPRSRSKSIFTTCTNFLYLLRSQVSQVEVDRQCGTERIGFDLGSTSTRRERAVSIPRCQCRLPRRHSIHDMPDALPVLGIIDLMVVSSVFAPPSVIKFPEVKSIAFQKFCCILRELLSSMTDDCLISVGGTRCTGCCKASGTKHLSFEFASSEKVITWR</sequence>
<reference evidence="1" key="3">
    <citation type="submission" date="2015-02" db="EMBL/GenBank/DDBJ databases">
        <title>Evolutionary Origins and Diversification of the Mycorrhizal Mutualists.</title>
        <authorList>
            <consortium name="DOE Joint Genome Institute"/>
            <consortium name="Mycorrhizal Genomics Consortium"/>
            <person name="Kohler A."/>
            <person name="Kuo A."/>
            <person name="Nagy L.G."/>
            <person name="Floudas D."/>
            <person name="Copeland A."/>
            <person name="Barry K.W."/>
            <person name="Cichocki N."/>
            <person name="Veneault-Fourrey C."/>
            <person name="LaButti K."/>
            <person name="Lindquist E.A."/>
            <person name="Lipzen A."/>
            <person name="Lundell T."/>
            <person name="Morin E."/>
            <person name="Murat C."/>
            <person name="Riley R."/>
            <person name="Ohm R."/>
            <person name="Sun H."/>
            <person name="Tunlid A."/>
            <person name="Henrissat B."/>
            <person name="Grigoriev I.V."/>
            <person name="Hibbett D.S."/>
            <person name="Martin F."/>
        </authorList>
    </citation>
    <scope>NUCLEOTIDE SEQUENCE</scope>
    <source>
        <strain evidence="1 3">441</strain>
    </source>
</reference>
<accession>A0A0C9YSY6</accession>
<dbReference type="AlphaFoldDB" id="A0A0C9YSY6"/>
<dbReference type="EMBL" id="KN834331">
    <property type="protein sequence ID" value="KIK10998.1"/>
    <property type="molecule type" value="Genomic_DNA"/>
</dbReference>
<reference evidence="3" key="2">
    <citation type="submission" date="2015-01" db="EMBL/GenBank/DDBJ databases">
        <title>Evolutionary Origins and Diversification of the Mycorrhizal Mutualists.</title>
        <authorList>
            <consortium name="DOE Joint Genome Institute"/>
            <consortium name="Mycorrhizal Genomics Consortium"/>
            <person name="Kohler A."/>
            <person name="Kuo A."/>
            <person name="Nagy L.G."/>
            <person name="Floudas D."/>
            <person name="Copeland A."/>
            <person name="Barry K.W."/>
            <person name="Cichocki N."/>
            <person name="Veneault-Fourrey C."/>
            <person name="LaButti K."/>
            <person name="Lindquist E.A."/>
            <person name="Lipzen A."/>
            <person name="Lundell T."/>
            <person name="Morin E."/>
            <person name="Murat C."/>
            <person name="Riley R."/>
            <person name="Ohm R."/>
            <person name="Sun H."/>
            <person name="Tunlid A."/>
            <person name="Henrissat B."/>
            <person name="Grigoriev I.V."/>
            <person name="Hibbett D.S."/>
            <person name="Martin F."/>
        </authorList>
    </citation>
    <scope>NUCLEOTIDE SEQUENCE [LARGE SCALE GENOMIC DNA]</scope>
    <source>
        <strain evidence="3">441</strain>
    </source>
</reference>